<protein>
    <submittedName>
        <fullName evidence="2">Uncharacterized protein</fullName>
    </submittedName>
</protein>
<keyword evidence="1" id="KW-0812">Transmembrane</keyword>
<name>A0A1X7U999_AMPQE</name>
<keyword evidence="1" id="KW-1133">Transmembrane helix</keyword>
<evidence type="ECO:0000313" key="2">
    <source>
        <dbReference type="EnsemblMetazoa" id="Aqu2.1.24532_001"/>
    </source>
</evidence>
<evidence type="ECO:0000256" key="1">
    <source>
        <dbReference type="SAM" id="Phobius"/>
    </source>
</evidence>
<dbReference type="AlphaFoldDB" id="A0A1X7U999"/>
<dbReference type="InParanoid" id="A0A1X7U999"/>
<proteinExistence type="predicted"/>
<reference evidence="2" key="1">
    <citation type="submission" date="2017-05" db="UniProtKB">
        <authorList>
            <consortium name="EnsemblMetazoa"/>
        </authorList>
    </citation>
    <scope>IDENTIFICATION</scope>
</reference>
<dbReference type="EnsemblMetazoa" id="Aqu2.1.24532_001">
    <property type="protein sequence ID" value="Aqu2.1.24532_001"/>
    <property type="gene ID" value="Aqu2.1.24532"/>
</dbReference>
<feature type="transmembrane region" description="Helical" evidence="1">
    <location>
        <begin position="42"/>
        <end position="63"/>
    </location>
</feature>
<accession>A0A1X7U999</accession>
<organism evidence="2">
    <name type="scientific">Amphimedon queenslandica</name>
    <name type="common">Sponge</name>
    <dbReference type="NCBI Taxonomy" id="400682"/>
    <lineage>
        <taxon>Eukaryota</taxon>
        <taxon>Metazoa</taxon>
        <taxon>Porifera</taxon>
        <taxon>Demospongiae</taxon>
        <taxon>Heteroscleromorpha</taxon>
        <taxon>Haplosclerida</taxon>
        <taxon>Niphatidae</taxon>
        <taxon>Amphimedon</taxon>
    </lineage>
</organism>
<keyword evidence="1" id="KW-0472">Membrane</keyword>
<sequence>MYPQTLSMIHAYNGLVLGPYMSRLSSGPMFSREKELRMEASVALVPLITTAALSIAVLCTYFLL</sequence>